<keyword evidence="2" id="KW-0067">ATP-binding</keyword>
<reference evidence="3 4" key="1">
    <citation type="journal article" date="2021" name="Commun. Biol.">
        <title>The genome of Shorea leprosula (Dipterocarpaceae) highlights the ecological relevance of drought in aseasonal tropical rainforests.</title>
        <authorList>
            <person name="Ng K.K.S."/>
            <person name="Kobayashi M.J."/>
            <person name="Fawcett J.A."/>
            <person name="Hatakeyama M."/>
            <person name="Paape T."/>
            <person name="Ng C.H."/>
            <person name="Ang C.C."/>
            <person name="Tnah L.H."/>
            <person name="Lee C.T."/>
            <person name="Nishiyama T."/>
            <person name="Sese J."/>
            <person name="O'Brien M.J."/>
            <person name="Copetti D."/>
            <person name="Mohd Noor M.I."/>
            <person name="Ong R.C."/>
            <person name="Putra M."/>
            <person name="Sireger I.Z."/>
            <person name="Indrioko S."/>
            <person name="Kosugi Y."/>
            <person name="Izuno A."/>
            <person name="Isagi Y."/>
            <person name="Lee S.L."/>
            <person name="Shimizu K.K."/>
        </authorList>
    </citation>
    <scope>NUCLEOTIDE SEQUENCE [LARGE SCALE GENOMIC DNA]</scope>
    <source>
        <strain evidence="3">214</strain>
    </source>
</reference>
<dbReference type="Proteomes" id="UP001054252">
    <property type="component" value="Unassembled WGS sequence"/>
</dbReference>
<accession>A0AAV5K4A3</accession>
<dbReference type="PANTHER" id="PTHR27007">
    <property type="match status" value="1"/>
</dbReference>
<sequence>MAPKCHITGKASKESDVYNFGVVALEVACGRRSIDSSCDELLVAWVWEAHGIKWSSIRQAIQVPNFVAALPNLPCKRPIPNYDISSTSVIEESEPNSLSITIPR</sequence>
<dbReference type="InterPro" id="IPR050528">
    <property type="entry name" value="L-type_Lectin-RKs"/>
</dbReference>
<keyword evidence="4" id="KW-1185">Reference proteome</keyword>
<comment type="caution">
    <text evidence="3">The sequence shown here is derived from an EMBL/GenBank/DDBJ whole genome shotgun (WGS) entry which is preliminary data.</text>
</comment>
<evidence type="ECO:0008006" key="5">
    <source>
        <dbReference type="Google" id="ProtNLM"/>
    </source>
</evidence>
<dbReference type="EMBL" id="BPVZ01000053">
    <property type="protein sequence ID" value="GKV19686.1"/>
    <property type="molecule type" value="Genomic_DNA"/>
</dbReference>
<dbReference type="AlphaFoldDB" id="A0AAV5K4A3"/>
<evidence type="ECO:0000256" key="1">
    <source>
        <dbReference type="ARBA" id="ARBA00022741"/>
    </source>
</evidence>
<name>A0AAV5K4A3_9ROSI</name>
<gene>
    <name evidence="3" type="ORF">SLEP1_g29911</name>
</gene>
<evidence type="ECO:0000313" key="3">
    <source>
        <dbReference type="EMBL" id="GKV19686.1"/>
    </source>
</evidence>
<dbReference type="Gene3D" id="1.10.510.10">
    <property type="entry name" value="Transferase(Phosphotransferase) domain 1"/>
    <property type="match status" value="1"/>
</dbReference>
<keyword evidence="1" id="KW-0547">Nucleotide-binding</keyword>
<proteinExistence type="predicted"/>
<dbReference type="SUPFAM" id="SSF56112">
    <property type="entry name" value="Protein kinase-like (PK-like)"/>
    <property type="match status" value="1"/>
</dbReference>
<protein>
    <recommendedName>
        <fullName evidence="5">Serine-threonine/tyrosine-protein kinase catalytic domain-containing protein</fullName>
    </recommendedName>
</protein>
<dbReference type="GO" id="GO:0005524">
    <property type="term" value="F:ATP binding"/>
    <property type="evidence" value="ECO:0007669"/>
    <property type="project" value="UniProtKB-KW"/>
</dbReference>
<evidence type="ECO:0000313" key="4">
    <source>
        <dbReference type="Proteomes" id="UP001054252"/>
    </source>
</evidence>
<organism evidence="3 4">
    <name type="scientific">Rubroshorea leprosula</name>
    <dbReference type="NCBI Taxonomy" id="152421"/>
    <lineage>
        <taxon>Eukaryota</taxon>
        <taxon>Viridiplantae</taxon>
        <taxon>Streptophyta</taxon>
        <taxon>Embryophyta</taxon>
        <taxon>Tracheophyta</taxon>
        <taxon>Spermatophyta</taxon>
        <taxon>Magnoliopsida</taxon>
        <taxon>eudicotyledons</taxon>
        <taxon>Gunneridae</taxon>
        <taxon>Pentapetalae</taxon>
        <taxon>rosids</taxon>
        <taxon>malvids</taxon>
        <taxon>Malvales</taxon>
        <taxon>Dipterocarpaceae</taxon>
        <taxon>Rubroshorea</taxon>
    </lineage>
</organism>
<dbReference type="InterPro" id="IPR011009">
    <property type="entry name" value="Kinase-like_dom_sf"/>
</dbReference>
<evidence type="ECO:0000256" key="2">
    <source>
        <dbReference type="ARBA" id="ARBA00022840"/>
    </source>
</evidence>